<evidence type="ECO:0000256" key="3">
    <source>
        <dbReference type="ARBA" id="ARBA00022692"/>
    </source>
</evidence>
<sequence>MSLLQLTLRGANRNIRLYAIYLFAMIAGVVIHFTFSSLMYNEDILNVLRNSDMFRQGVTIASIAISLFIILFILYANSFFMRQRKKEIGMYLLLGMSERQVTRMLFYETVILSVLSLVSGILLGGLLSKWFGMLLMKLMQYDQSVSLSFKAGAVGTTAAVVAAIILIIWLQNLITVHRVQLVELFHARSIMEKPIRTSAIPALLAIILLIQAYVLIVLGRESIVWKEYGLFSMTAVSVGIIAGTWLFFRQFTGWILARLGKMPRYHEGNTVLWTSSLRFQARSNALNLTFITLFSSALILLTSFVAINYSVQFSATEKNLPNDIAFETLDGETDSKLDALIRGFEKEHPVLDYRVLHTLKADAVSDREIAFQGEEQFLEGLLLVPWSTFKEFEQLRGHPEPIELSGNETIALSAGIDIPLVHPAGSQPVFEIQVGSAPLTLSIKEQLDYSLLGWRTTIDDSMSSKAAVLVIADDAYASLRPSAEEQTFQIYTIEDAGNAEELSRQVQLLFYSAAPEGYYSSFADVYSKQIESSSLLLFSGAFLAVIALFALASVIYFRQLREATDAMTQFDTLRKLGIRSGQVKAVIRKQLLFVFAPPLVLGLLNSWLIIDSYMLSTLQDYPQLTSIVMGSMAVYFVIYVMLYFSSASVYERIVSRKL</sequence>
<keyword evidence="6" id="KW-0813">Transport</keyword>
<feature type="domain" description="ABC3 transporter permease C-terminal" evidence="7">
    <location>
        <begin position="60"/>
        <end position="170"/>
    </location>
</feature>
<evidence type="ECO:0000256" key="4">
    <source>
        <dbReference type="ARBA" id="ARBA00022989"/>
    </source>
</evidence>
<dbReference type="RefSeq" id="WP_108996017.1">
    <property type="nucleotide sequence ID" value="NZ_BDQX01000430.1"/>
</dbReference>
<dbReference type="GO" id="GO:0055085">
    <property type="term" value="P:transmembrane transport"/>
    <property type="evidence" value="ECO:0007669"/>
    <property type="project" value="UniProtKB-UniRule"/>
</dbReference>
<keyword evidence="4 6" id="KW-1133">Transmembrane helix</keyword>
<comment type="similarity">
    <text evidence="6">Belongs to the ABC-4 integral membrane protein family.</text>
</comment>
<evidence type="ECO:0000256" key="6">
    <source>
        <dbReference type="PIRNR" id="PIRNR018968"/>
    </source>
</evidence>
<name>A0A2R5F5W5_9BACL</name>
<dbReference type="InterPro" id="IPR003838">
    <property type="entry name" value="ABC3_permease_C"/>
</dbReference>
<feature type="transmembrane region" description="Helical" evidence="6">
    <location>
        <begin position="105"/>
        <end position="127"/>
    </location>
</feature>
<comment type="subcellular location">
    <subcellularLocation>
        <location evidence="1 6">Cell membrane</location>
        <topology evidence="1 6">Multi-pass membrane protein</topology>
    </subcellularLocation>
</comment>
<feature type="transmembrane region" description="Helical" evidence="6">
    <location>
        <begin position="630"/>
        <end position="650"/>
    </location>
</feature>
<keyword evidence="5 6" id="KW-0472">Membrane</keyword>
<feature type="transmembrane region" description="Helical" evidence="6">
    <location>
        <begin position="591"/>
        <end position="610"/>
    </location>
</feature>
<gene>
    <name evidence="8" type="ORF">PAT3040_06648</name>
</gene>
<feature type="transmembrane region" description="Helical" evidence="6">
    <location>
        <begin position="147"/>
        <end position="170"/>
    </location>
</feature>
<dbReference type="AlphaFoldDB" id="A0A2R5F5W5"/>
<dbReference type="InterPro" id="IPR052536">
    <property type="entry name" value="ABC-4_Integral_Memb_Prot"/>
</dbReference>
<organism evidence="8 9">
    <name type="scientific">Paenibacillus agaridevorans</name>
    <dbReference type="NCBI Taxonomy" id="171404"/>
    <lineage>
        <taxon>Bacteria</taxon>
        <taxon>Bacillati</taxon>
        <taxon>Bacillota</taxon>
        <taxon>Bacilli</taxon>
        <taxon>Bacillales</taxon>
        <taxon>Paenibacillaceae</taxon>
        <taxon>Paenibacillus</taxon>
    </lineage>
</organism>
<feature type="transmembrane region" description="Helical" evidence="6">
    <location>
        <begin position="228"/>
        <end position="248"/>
    </location>
</feature>
<keyword evidence="3 6" id="KW-0812">Transmembrane</keyword>
<dbReference type="EMBL" id="BDQX01000430">
    <property type="protein sequence ID" value="GBG11801.1"/>
    <property type="molecule type" value="Genomic_DNA"/>
</dbReference>
<comment type="caution">
    <text evidence="8">The sequence shown here is derived from an EMBL/GenBank/DDBJ whole genome shotgun (WGS) entry which is preliminary data.</text>
</comment>
<evidence type="ECO:0000256" key="5">
    <source>
        <dbReference type="ARBA" id="ARBA00023136"/>
    </source>
</evidence>
<evidence type="ECO:0000313" key="9">
    <source>
        <dbReference type="Proteomes" id="UP000245202"/>
    </source>
</evidence>
<dbReference type="Pfam" id="PF02687">
    <property type="entry name" value="FtsX"/>
    <property type="match status" value="1"/>
</dbReference>
<feature type="transmembrane region" description="Helical" evidence="6">
    <location>
        <begin position="60"/>
        <end position="80"/>
    </location>
</feature>
<feature type="transmembrane region" description="Helical" evidence="6">
    <location>
        <begin position="20"/>
        <end position="40"/>
    </location>
</feature>
<dbReference type="PANTHER" id="PTHR46795">
    <property type="entry name" value="ABC TRANSPORTER PERMEASE-RELATED-RELATED"/>
    <property type="match status" value="1"/>
</dbReference>
<dbReference type="PANTHER" id="PTHR46795:SF3">
    <property type="entry name" value="ABC TRANSPORTER PERMEASE"/>
    <property type="match status" value="1"/>
</dbReference>
<evidence type="ECO:0000256" key="2">
    <source>
        <dbReference type="ARBA" id="ARBA00022475"/>
    </source>
</evidence>
<feature type="transmembrane region" description="Helical" evidence="6">
    <location>
        <begin position="535"/>
        <end position="557"/>
    </location>
</feature>
<dbReference type="Proteomes" id="UP000245202">
    <property type="component" value="Unassembled WGS sequence"/>
</dbReference>
<proteinExistence type="inferred from homology"/>
<evidence type="ECO:0000256" key="1">
    <source>
        <dbReference type="ARBA" id="ARBA00004651"/>
    </source>
</evidence>
<dbReference type="InterPro" id="IPR027022">
    <property type="entry name" value="ABC_permease_BceB-typ"/>
</dbReference>
<keyword evidence="2 6" id="KW-1003">Cell membrane</keyword>
<keyword evidence="9" id="KW-1185">Reference proteome</keyword>
<dbReference type="GO" id="GO:0005886">
    <property type="term" value="C:plasma membrane"/>
    <property type="evidence" value="ECO:0007669"/>
    <property type="project" value="UniProtKB-SubCell"/>
</dbReference>
<feature type="transmembrane region" description="Helical" evidence="6">
    <location>
        <begin position="198"/>
        <end position="216"/>
    </location>
</feature>
<evidence type="ECO:0000313" key="8">
    <source>
        <dbReference type="EMBL" id="GBG11801.1"/>
    </source>
</evidence>
<accession>A0A2R5F5W5</accession>
<reference evidence="8 9" key="1">
    <citation type="submission" date="2017-08" db="EMBL/GenBank/DDBJ databases">
        <title>Substantial Increase in Enzyme Production by Combined Drug-Resistance Mutations in Paenibacillus agaridevorans.</title>
        <authorList>
            <person name="Tanaka Y."/>
            <person name="Funane K."/>
            <person name="Hosaka T."/>
            <person name="Shiwa Y."/>
            <person name="Fujita N."/>
            <person name="Miyazaki T."/>
            <person name="Yoshikawa H."/>
            <person name="Murakami K."/>
            <person name="Kasahara K."/>
            <person name="Inaoka T."/>
            <person name="Hiraga Y."/>
            <person name="Ochi K."/>
        </authorList>
    </citation>
    <scope>NUCLEOTIDE SEQUENCE [LARGE SCALE GENOMIC DNA]</scope>
    <source>
        <strain evidence="8 9">T-3040</strain>
    </source>
</reference>
<dbReference type="PIRSF" id="PIRSF018968">
    <property type="entry name" value="ABC_permease_BceB"/>
    <property type="match status" value="1"/>
</dbReference>
<evidence type="ECO:0000259" key="7">
    <source>
        <dbReference type="Pfam" id="PF02687"/>
    </source>
</evidence>
<protein>
    <submittedName>
        <fullName evidence="8">ABC transporter permease</fullName>
    </submittedName>
</protein>
<feature type="transmembrane region" description="Helical" evidence="6">
    <location>
        <begin position="285"/>
        <end position="309"/>
    </location>
</feature>